<evidence type="ECO:0000259" key="3">
    <source>
        <dbReference type="PROSITE" id="PS50103"/>
    </source>
</evidence>
<dbReference type="EMBL" id="CAJNON010000061">
    <property type="protein sequence ID" value="CAF0894125.1"/>
    <property type="molecule type" value="Genomic_DNA"/>
</dbReference>
<dbReference type="PROSITE" id="PS50103">
    <property type="entry name" value="ZF_C3H1"/>
    <property type="match status" value="1"/>
</dbReference>
<protein>
    <recommendedName>
        <fullName evidence="3">C3H1-type domain-containing protein</fullName>
    </recommendedName>
</protein>
<feature type="transmembrane region" description="Helical" evidence="2">
    <location>
        <begin position="596"/>
        <end position="617"/>
    </location>
</feature>
<proteinExistence type="predicted"/>
<comment type="caution">
    <text evidence="4">The sequence shown here is derived from an EMBL/GenBank/DDBJ whole genome shotgun (WGS) entry which is preliminary data.</text>
</comment>
<keyword evidence="2" id="KW-0472">Membrane</keyword>
<dbReference type="InterPro" id="IPR000571">
    <property type="entry name" value="Znf_CCCH"/>
</dbReference>
<organism evidence="4 5">
    <name type="scientific">Adineta steineri</name>
    <dbReference type="NCBI Taxonomy" id="433720"/>
    <lineage>
        <taxon>Eukaryota</taxon>
        <taxon>Metazoa</taxon>
        <taxon>Spiralia</taxon>
        <taxon>Gnathifera</taxon>
        <taxon>Rotifera</taxon>
        <taxon>Eurotatoria</taxon>
        <taxon>Bdelloidea</taxon>
        <taxon>Adinetida</taxon>
        <taxon>Adinetidae</taxon>
        <taxon>Adineta</taxon>
    </lineage>
</organism>
<evidence type="ECO:0000256" key="1">
    <source>
        <dbReference type="PROSITE-ProRule" id="PRU00723"/>
    </source>
</evidence>
<evidence type="ECO:0000313" key="4">
    <source>
        <dbReference type="EMBL" id="CAF0894125.1"/>
    </source>
</evidence>
<sequence>MYFENLANELILNIFEYLGFINCLHAFHNLNSRLNHLLVNHHSYNLDFRNTSKYIFDNICQQYIPLIRHQITSLHLSDNEETPNLPKLFLFQNFSINQFFRLQSISLNSIQSFDILHQIITHCNNLLFLTHLNLIKCNFYYPDNEPQCLIDDIWRLSKLTHCILVQNILRKIQLTSISVRNLSMKYLVLENITCDTKGLSHLLQYTPCLQRITLKLMYGFPNQQLSTSFMSITSLKLVYHGHIDILMNLFQNTPNLVCLTLETSDIYCNGYQWEEILINSLSNCNIFRLKMNLHFHNYDNINEQVDELLETFRTSFWIEEHQWFVRCDWNPSNLFHHLTLYTLPYTFKDCFNFDAISSKSTCPNDIDYCSYDHVPILSYINSETDLTNNSSLFSVHFPNIHHLNIHFPFHDNFWSCLSSLKQLTSIEVRLLHTDIAYFQLQKLLNQACHLYSLNIYYSKNLSMRLFTLTSLSIRRLDFIAESTSCVRYFNHNECNILINSPLGRHCEILIIGLKNRSSIVNLISEMPTLRSLICHCIDDEYTTWNSSSVDDELIEWLRIRLPLTYEISRNEKQTHLLRLWIDQKKCLVTAKLYTKIYMFINIFVLFQISWIFIIFIFE</sequence>
<keyword evidence="1" id="KW-0479">Metal-binding</keyword>
<reference evidence="4" key="1">
    <citation type="submission" date="2021-02" db="EMBL/GenBank/DDBJ databases">
        <authorList>
            <person name="Nowell W R."/>
        </authorList>
    </citation>
    <scope>NUCLEOTIDE SEQUENCE</scope>
</reference>
<feature type="domain" description="C3H1-type" evidence="3">
    <location>
        <begin position="344"/>
        <end position="376"/>
    </location>
</feature>
<dbReference type="OrthoDB" id="9986636at2759"/>
<dbReference type="Proteomes" id="UP000663891">
    <property type="component" value="Unassembled WGS sequence"/>
</dbReference>
<keyword evidence="1" id="KW-0863">Zinc-finger</keyword>
<keyword evidence="2" id="KW-1133">Transmembrane helix</keyword>
<keyword evidence="1" id="KW-0862">Zinc</keyword>
<keyword evidence="2" id="KW-0812">Transmembrane</keyword>
<accession>A0A813Z6S8</accession>
<feature type="zinc finger region" description="C3H1-type" evidence="1">
    <location>
        <begin position="344"/>
        <end position="376"/>
    </location>
</feature>
<evidence type="ECO:0000256" key="2">
    <source>
        <dbReference type="SAM" id="Phobius"/>
    </source>
</evidence>
<dbReference type="AlphaFoldDB" id="A0A813Z6S8"/>
<dbReference type="GO" id="GO:0008270">
    <property type="term" value="F:zinc ion binding"/>
    <property type="evidence" value="ECO:0007669"/>
    <property type="project" value="UniProtKB-KW"/>
</dbReference>
<name>A0A813Z6S8_9BILA</name>
<evidence type="ECO:0000313" key="5">
    <source>
        <dbReference type="Proteomes" id="UP000663891"/>
    </source>
</evidence>
<gene>
    <name evidence="4" type="ORF">VCS650_LOCUS8939</name>
</gene>